<reference evidence="6 7" key="1">
    <citation type="journal article" date="2015" name="Front. Microbiol.">
        <title>Genome sequence of the plant growth promoting endophytic yeast Rhodotorula graminis WP1.</title>
        <authorList>
            <person name="Firrincieli A."/>
            <person name="Otillar R."/>
            <person name="Salamov A."/>
            <person name="Schmutz J."/>
            <person name="Khan Z."/>
            <person name="Redman R.S."/>
            <person name="Fleck N.D."/>
            <person name="Lindquist E."/>
            <person name="Grigoriev I.V."/>
            <person name="Doty S.L."/>
        </authorList>
    </citation>
    <scope>NUCLEOTIDE SEQUENCE [LARGE SCALE GENOMIC DNA]</scope>
    <source>
        <strain evidence="6 7">WP1</strain>
    </source>
</reference>
<dbReference type="AlphaFoldDB" id="A0A0P9H072"/>
<dbReference type="PANTHER" id="PTHR10404:SF46">
    <property type="entry name" value="VACUOLAR PROTEIN SORTING-ASSOCIATED PROTEIN 70"/>
    <property type="match status" value="1"/>
</dbReference>
<dbReference type="Gene3D" id="1.20.930.40">
    <property type="entry name" value="Transferrin receptor-like, dimerisation domain"/>
    <property type="match status" value="1"/>
</dbReference>
<dbReference type="RefSeq" id="XP_018269236.1">
    <property type="nucleotide sequence ID" value="XM_018413565.1"/>
</dbReference>
<evidence type="ECO:0000313" key="7">
    <source>
        <dbReference type="Proteomes" id="UP000053890"/>
    </source>
</evidence>
<evidence type="ECO:0000313" key="6">
    <source>
        <dbReference type="EMBL" id="KPV73187.1"/>
    </source>
</evidence>
<feature type="domain" description="Peptidase M28" evidence="5">
    <location>
        <begin position="444"/>
        <end position="630"/>
    </location>
</feature>
<feature type="compositionally biased region" description="Low complexity" evidence="2">
    <location>
        <begin position="21"/>
        <end position="37"/>
    </location>
</feature>
<dbReference type="GO" id="GO:0004180">
    <property type="term" value="F:carboxypeptidase activity"/>
    <property type="evidence" value="ECO:0007669"/>
    <property type="project" value="TreeGrafter"/>
</dbReference>
<dbReference type="InterPro" id="IPR007484">
    <property type="entry name" value="Peptidase_M28"/>
</dbReference>
<accession>A0A0P9H072</accession>
<evidence type="ECO:0008006" key="8">
    <source>
        <dbReference type="Google" id="ProtNLM"/>
    </source>
</evidence>
<dbReference type="OrthoDB" id="5841748at2759"/>
<dbReference type="InterPro" id="IPR046450">
    <property type="entry name" value="PA_dom_sf"/>
</dbReference>
<keyword evidence="7" id="KW-1185">Reference proteome</keyword>
<dbReference type="Pfam" id="PF04389">
    <property type="entry name" value="Peptidase_M28"/>
    <property type="match status" value="1"/>
</dbReference>
<proteinExistence type="inferred from homology"/>
<dbReference type="EMBL" id="KQ474084">
    <property type="protein sequence ID" value="KPV73187.1"/>
    <property type="molecule type" value="Genomic_DNA"/>
</dbReference>
<feature type="region of interest" description="Disordered" evidence="2">
    <location>
        <begin position="1"/>
        <end position="37"/>
    </location>
</feature>
<evidence type="ECO:0000256" key="1">
    <source>
        <dbReference type="ARBA" id="ARBA00005634"/>
    </source>
</evidence>
<sequence>MQQPLDTKHERKEPLLPLPSPSSTHSSSPPRPTSSTSRTVWLRAVLAVLALGSLYLQLGPQARPPRHAALSRDAGYLARLGTAPRGHGCPHRHKLAVLSDSDIVDTLLDVPTAAGAKAASKGYTNQTHVAGTDGDHRIALLLKSQWETLLGAAADPDHHRVYDAGTLESRRALTGDPRVWTDTYYSLLNYPISSSISLFASSTATEPSFRAKLREDAFPDDDPTSADGVGIWHGFSKNGSARGQLVYASKGAREDYELLEKNGINVKGAVVIVQYGGSFRGLKVKAAAEAGASACIIYTDLIEDGDVVVSNNYSSYPHGPARAPSSVQRGSAQYLSLYPGDPLTPGSPSYNPALPGAPDRLPRDDPTINVPSIPSLPLSYEDAVPLLRSLNGRGVRLEDGREGKPQGWREGGLGGFGVEYWTGDGEVEVELVNVVEDKITPIWNTYALIPGHVSDEVVVLGNHHDAWTFGAADPSSGTASVHETVRALGALLDKGWKPLRTILLAAWDAEEYGLIGSTEFGEDFPEWLQEHVVAYLNVDVSVSGSQYQLGASPSLADLLRNVSAQVPDPDNEGKTLADRYGGDLHVGPLGSGSDFTVFLQRLGLASANFGMARGKSDPVYMYHSNYDDYAWQSKYGDPSFERHRAVSRVLGLTAVRLADDAVLPINTTAYAVELGKYLDKVAAHPLAAQLDLSTLYTLADKIQRASTTLLAHGAHLASQLTAAGDERSAHKAAHGLRKVNAALRGFERGFLGDEEGLQGREWYRHLGVAPGRWLGYGATTLPGLAEALTLDGDVDRAKVEVERLEKAFKTILRGLEKGARKH</sequence>
<dbReference type="CDD" id="cd08022">
    <property type="entry name" value="M28_PSMA_like"/>
    <property type="match status" value="1"/>
</dbReference>
<dbReference type="Pfam" id="PF02225">
    <property type="entry name" value="PA"/>
    <property type="match status" value="1"/>
</dbReference>
<dbReference type="FunFam" id="3.40.630.10:FF:000101">
    <property type="entry name" value="N-acetylated alpha-linked acidic dipeptidase like 1"/>
    <property type="match status" value="1"/>
</dbReference>
<dbReference type="SUPFAM" id="SSF47672">
    <property type="entry name" value="Transferrin receptor-like dimerisation domain"/>
    <property type="match status" value="1"/>
</dbReference>
<dbReference type="STRING" id="578459.A0A0P9H072"/>
<evidence type="ECO:0000259" key="5">
    <source>
        <dbReference type="Pfam" id="PF04389"/>
    </source>
</evidence>
<dbReference type="InterPro" id="IPR007365">
    <property type="entry name" value="TFR-like_dimer_dom"/>
</dbReference>
<comment type="similarity">
    <text evidence="1">Belongs to the peptidase M28 family. M28B subfamily.</text>
</comment>
<dbReference type="SUPFAM" id="SSF53187">
    <property type="entry name" value="Zn-dependent exopeptidases"/>
    <property type="match status" value="1"/>
</dbReference>
<dbReference type="InterPro" id="IPR003137">
    <property type="entry name" value="PA_domain"/>
</dbReference>
<dbReference type="Gene3D" id="3.40.630.10">
    <property type="entry name" value="Zn peptidases"/>
    <property type="match status" value="1"/>
</dbReference>
<dbReference type="Pfam" id="PF04253">
    <property type="entry name" value="TFR_dimer"/>
    <property type="match status" value="1"/>
</dbReference>
<evidence type="ECO:0000259" key="3">
    <source>
        <dbReference type="Pfam" id="PF02225"/>
    </source>
</evidence>
<name>A0A0P9H072_RHOGW</name>
<protein>
    <recommendedName>
        <fullName evidence="8">Zn-dependent exopeptidase</fullName>
    </recommendedName>
</protein>
<dbReference type="CDD" id="cd02121">
    <property type="entry name" value="PA_GCPII_like"/>
    <property type="match status" value="1"/>
</dbReference>
<feature type="domain" description="PA" evidence="3">
    <location>
        <begin position="242"/>
        <end position="313"/>
    </location>
</feature>
<evidence type="ECO:0000256" key="2">
    <source>
        <dbReference type="SAM" id="MobiDB-lite"/>
    </source>
</evidence>
<dbReference type="SUPFAM" id="SSF52025">
    <property type="entry name" value="PA domain"/>
    <property type="match status" value="1"/>
</dbReference>
<feature type="compositionally biased region" description="Basic and acidic residues" evidence="2">
    <location>
        <begin position="1"/>
        <end position="14"/>
    </location>
</feature>
<feature type="domain" description="Transferrin receptor-like dimerisation" evidence="4">
    <location>
        <begin position="690"/>
        <end position="810"/>
    </location>
</feature>
<dbReference type="InterPro" id="IPR036757">
    <property type="entry name" value="TFR-like_dimer_dom_sf"/>
</dbReference>
<dbReference type="OMA" id="HMAGTPG"/>
<dbReference type="PANTHER" id="PTHR10404">
    <property type="entry name" value="N-ACETYLATED-ALPHA-LINKED ACIDIC DIPEPTIDASE"/>
    <property type="match status" value="1"/>
</dbReference>
<evidence type="ECO:0000259" key="4">
    <source>
        <dbReference type="Pfam" id="PF04253"/>
    </source>
</evidence>
<organism evidence="6 7">
    <name type="scientific">Rhodotorula graminis (strain WP1)</name>
    <dbReference type="NCBI Taxonomy" id="578459"/>
    <lineage>
        <taxon>Eukaryota</taxon>
        <taxon>Fungi</taxon>
        <taxon>Dikarya</taxon>
        <taxon>Basidiomycota</taxon>
        <taxon>Pucciniomycotina</taxon>
        <taxon>Microbotryomycetes</taxon>
        <taxon>Sporidiobolales</taxon>
        <taxon>Sporidiobolaceae</taxon>
        <taxon>Rhodotorula</taxon>
    </lineage>
</organism>
<dbReference type="Gene3D" id="3.50.30.30">
    <property type="match status" value="1"/>
</dbReference>
<dbReference type="Proteomes" id="UP000053890">
    <property type="component" value="Unassembled WGS sequence"/>
</dbReference>
<dbReference type="GeneID" id="28974014"/>
<dbReference type="InterPro" id="IPR039373">
    <property type="entry name" value="Peptidase_M28B"/>
</dbReference>
<gene>
    <name evidence="6" type="ORF">RHOBADRAFT_38815</name>
</gene>